<dbReference type="PANTHER" id="PTHR21431:SF0">
    <property type="entry name" value="PREFOLDIN SUBUNIT 6"/>
    <property type="match status" value="1"/>
</dbReference>
<dbReference type="VEuPathDB" id="FungiDB:PC110_g23443"/>
<evidence type="ECO:0000313" key="5">
    <source>
        <dbReference type="EMBL" id="KAG2957646.1"/>
    </source>
</evidence>
<gene>
    <name evidence="4" type="ORF">PC115_g21203</name>
    <name evidence="5" type="ORF">PC118_g23916</name>
    <name evidence="6" type="ORF">PC129_g23430</name>
</gene>
<dbReference type="GO" id="GO:0051087">
    <property type="term" value="F:protein-folding chaperone binding"/>
    <property type="evidence" value="ECO:0007669"/>
    <property type="project" value="TreeGrafter"/>
</dbReference>
<reference evidence="4" key="1">
    <citation type="submission" date="2018-10" db="EMBL/GenBank/DDBJ databases">
        <title>Effector identification in a new, highly contiguous assembly of the strawberry crown rot pathogen Phytophthora cactorum.</title>
        <authorList>
            <person name="Armitage A.D."/>
            <person name="Nellist C.F."/>
            <person name="Bates H."/>
            <person name="Vickerstaff R.J."/>
            <person name="Harrison R.J."/>
        </authorList>
    </citation>
    <scope>NUCLEOTIDE SEQUENCE</scope>
    <source>
        <strain evidence="4">4032</strain>
        <strain evidence="5">P415</strain>
        <strain evidence="6">P421</strain>
    </source>
</reference>
<dbReference type="Proteomes" id="UP000697107">
    <property type="component" value="Unassembled WGS sequence"/>
</dbReference>
<feature type="compositionally biased region" description="Basic and acidic residues" evidence="3">
    <location>
        <begin position="87"/>
        <end position="101"/>
    </location>
</feature>
<evidence type="ECO:0000256" key="3">
    <source>
        <dbReference type="SAM" id="MobiDB-lite"/>
    </source>
</evidence>
<dbReference type="EMBL" id="RCMI01001463">
    <property type="protein sequence ID" value="KAG2884867.1"/>
    <property type="molecule type" value="Genomic_DNA"/>
</dbReference>
<keyword evidence="2" id="KW-0143">Chaperone</keyword>
<dbReference type="VEuPathDB" id="FungiDB:PC110_g4179"/>
<evidence type="ECO:0000313" key="6">
    <source>
        <dbReference type="EMBL" id="KAG3201766.1"/>
    </source>
</evidence>
<name>A0A8T1AQD6_9STRA</name>
<dbReference type="GO" id="GO:0016272">
    <property type="term" value="C:prefoldin complex"/>
    <property type="evidence" value="ECO:0007669"/>
    <property type="project" value="TreeGrafter"/>
</dbReference>
<comment type="caution">
    <text evidence="4">The sequence shown here is derived from an EMBL/GenBank/DDBJ whole genome shotgun (WGS) entry which is preliminary data.</text>
</comment>
<dbReference type="GO" id="GO:0006457">
    <property type="term" value="P:protein folding"/>
    <property type="evidence" value="ECO:0007669"/>
    <property type="project" value="TreeGrafter"/>
</dbReference>
<organism evidence="4 7">
    <name type="scientific">Phytophthora cactorum</name>
    <dbReference type="NCBI Taxonomy" id="29920"/>
    <lineage>
        <taxon>Eukaryota</taxon>
        <taxon>Sar</taxon>
        <taxon>Stramenopiles</taxon>
        <taxon>Oomycota</taxon>
        <taxon>Peronosporomycetes</taxon>
        <taxon>Peronosporales</taxon>
        <taxon>Peronosporaceae</taxon>
        <taxon>Phytophthora</taxon>
    </lineage>
</organism>
<dbReference type="GO" id="GO:0051131">
    <property type="term" value="P:chaperone-mediated protein complex assembly"/>
    <property type="evidence" value="ECO:0007669"/>
    <property type="project" value="TreeGrafter"/>
</dbReference>
<dbReference type="EMBL" id="RCMV01002661">
    <property type="protein sequence ID" value="KAG3201766.1"/>
    <property type="molecule type" value="Genomic_DNA"/>
</dbReference>
<sequence>MMKQVPATLREMYVQQANENGMVKKKLKLLDHYKLVGAVLIKQDWDEAKSNIIKRLKFIENEFAARVRSHPSNLHAAVRASPSFPLSRRDASTPRRTSVERVTRPVVQSWTTQATQTEVDRAADAEMSSVQRLHPGSGIRLGPFGDVGAMTAETVDFLICVLEDVRLPHCSMQYTVKC</sequence>
<protein>
    <submittedName>
        <fullName evidence="4">Uncharacterized protein</fullName>
    </submittedName>
</protein>
<dbReference type="CDD" id="cd23161">
    <property type="entry name" value="Prefoldin_6"/>
    <property type="match status" value="1"/>
</dbReference>
<accession>A0A8T1AQD6</accession>
<feature type="region of interest" description="Disordered" evidence="3">
    <location>
        <begin position="80"/>
        <end position="101"/>
    </location>
</feature>
<dbReference type="Proteomes" id="UP000774804">
    <property type="component" value="Unassembled WGS sequence"/>
</dbReference>
<dbReference type="AlphaFoldDB" id="A0A8T1AQD6"/>
<comment type="similarity">
    <text evidence="1">Belongs to the prefoldin subunit beta family.</text>
</comment>
<evidence type="ECO:0000313" key="7">
    <source>
        <dbReference type="Proteomes" id="UP000774804"/>
    </source>
</evidence>
<evidence type="ECO:0000256" key="1">
    <source>
        <dbReference type="ARBA" id="ARBA00008045"/>
    </source>
</evidence>
<dbReference type="PANTHER" id="PTHR21431">
    <property type="entry name" value="PREFOLDIN SUBUNIT 6"/>
    <property type="match status" value="1"/>
</dbReference>
<dbReference type="Gene3D" id="1.10.287.370">
    <property type="match status" value="1"/>
</dbReference>
<dbReference type="GO" id="GO:0005737">
    <property type="term" value="C:cytoplasm"/>
    <property type="evidence" value="ECO:0007669"/>
    <property type="project" value="TreeGrafter"/>
</dbReference>
<evidence type="ECO:0000256" key="2">
    <source>
        <dbReference type="ARBA" id="ARBA00023186"/>
    </source>
</evidence>
<dbReference type="Proteomes" id="UP000760860">
    <property type="component" value="Unassembled WGS sequence"/>
</dbReference>
<dbReference type="InterPro" id="IPR009053">
    <property type="entry name" value="Prefoldin"/>
</dbReference>
<evidence type="ECO:0000313" key="4">
    <source>
        <dbReference type="EMBL" id="KAG2884867.1"/>
    </source>
</evidence>
<dbReference type="SUPFAM" id="SSF46579">
    <property type="entry name" value="Prefoldin"/>
    <property type="match status" value="1"/>
</dbReference>
<dbReference type="EMBL" id="RCML01002525">
    <property type="protein sequence ID" value="KAG2957646.1"/>
    <property type="molecule type" value="Genomic_DNA"/>
</dbReference>
<proteinExistence type="inferred from homology"/>